<reference evidence="10" key="1">
    <citation type="submission" date="2015-02" db="EMBL/GenBank/DDBJ databases">
        <authorList>
            <person name="Chooi Y.-H."/>
        </authorList>
    </citation>
    <scope>NUCLEOTIDE SEQUENCE [LARGE SCALE GENOMIC DNA]</scope>
    <source>
        <strain evidence="10">strain Y</strain>
    </source>
</reference>
<comment type="similarity">
    <text evidence="2 8">Belongs to the 4-toluene sulfonate uptake permease (TSUP) (TC 2.A.102) family.</text>
</comment>
<dbReference type="KEGG" id="fiy:BN1229_v1_3372"/>
<feature type="transmembrane region" description="Helical" evidence="8">
    <location>
        <begin position="234"/>
        <end position="253"/>
    </location>
</feature>
<dbReference type="OrthoDB" id="9795324at2"/>
<proteinExistence type="inferred from homology"/>
<dbReference type="PANTHER" id="PTHR30269">
    <property type="entry name" value="TRANSMEMBRANE PROTEIN YFCA"/>
    <property type="match status" value="1"/>
</dbReference>
<dbReference type="InterPro" id="IPR052017">
    <property type="entry name" value="TSUP"/>
</dbReference>
<feature type="transmembrane region" description="Helical" evidence="8">
    <location>
        <begin position="6"/>
        <end position="28"/>
    </location>
</feature>
<sequence>MAQGLVATSILSLGAGALAVWLACKGLAPEVLPVQSPPPWREGKMTQELIAAVGIAVAAGLLRGFAGVGSGMFMAPFFVHLFGPVQTVGIIILIEIVATAQLLPSVRNDIQWRMISPMGLAAAALMPLGGWFLVSLDRASIQFGVALLVSLSALLLMSGWRYEGRRPTMLSVAVGGLSGFLMAVTSLGNPPVMVYLLSSDAPARVNRANFTGYFALTLVALIALMSLRGLITRDVLFTAVALMPGFLLATWLGSRMFRSSNELTYRRVALGILLLAGLYGIYLSM</sequence>
<protein>
    <recommendedName>
        <fullName evidence="8">Probable membrane transporter protein</fullName>
    </recommendedName>
</protein>
<dbReference type="PANTHER" id="PTHR30269:SF37">
    <property type="entry name" value="MEMBRANE TRANSPORTER PROTEIN"/>
    <property type="match status" value="1"/>
</dbReference>
<evidence type="ECO:0000256" key="7">
    <source>
        <dbReference type="ARBA" id="ARBA00023136"/>
    </source>
</evidence>
<dbReference type="Pfam" id="PF01925">
    <property type="entry name" value="TauE"/>
    <property type="match status" value="1"/>
</dbReference>
<keyword evidence="3" id="KW-0813">Transport</keyword>
<keyword evidence="4 8" id="KW-1003">Cell membrane</keyword>
<evidence type="ECO:0000256" key="5">
    <source>
        <dbReference type="ARBA" id="ARBA00022692"/>
    </source>
</evidence>
<evidence type="ECO:0000256" key="6">
    <source>
        <dbReference type="ARBA" id="ARBA00022989"/>
    </source>
</evidence>
<organism evidence="9 10">
    <name type="scientific">Candidatus Filomicrobium marinum</name>
    <dbReference type="NCBI Taxonomy" id="1608628"/>
    <lineage>
        <taxon>Bacteria</taxon>
        <taxon>Pseudomonadati</taxon>
        <taxon>Pseudomonadota</taxon>
        <taxon>Alphaproteobacteria</taxon>
        <taxon>Hyphomicrobiales</taxon>
        <taxon>Hyphomicrobiaceae</taxon>
        <taxon>Filomicrobium</taxon>
    </lineage>
</organism>
<feature type="transmembrane region" description="Helical" evidence="8">
    <location>
        <begin position="115"/>
        <end position="134"/>
    </location>
</feature>
<keyword evidence="6 8" id="KW-1133">Transmembrane helix</keyword>
<dbReference type="Proteomes" id="UP000033187">
    <property type="component" value="Chromosome 1"/>
</dbReference>
<feature type="transmembrane region" description="Helical" evidence="8">
    <location>
        <begin position="265"/>
        <end position="283"/>
    </location>
</feature>
<name>A0A0D6JIY4_9HYPH</name>
<evidence type="ECO:0000256" key="2">
    <source>
        <dbReference type="ARBA" id="ARBA00009142"/>
    </source>
</evidence>
<gene>
    <name evidence="9" type="ORF">YBN1229_v1_3372</name>
</gene>
<keyword evidence="5 8" id="KW-0812">Transmembrane</keyword>
<evidence type="ECO:0000256" key="8">
    <source>
        <dbReference type="RuleBase" id="RU363041"/>
    </source>
</evidence>
<evidence type="ECO:0000256" key="1">
    <source>
        <dbReference type="ARBA" id="ARBA00004651"/>
    </source>
</evidence>
<evidence type="ECO:0000256" key="3">
    <source>
        <dbReference type="ARBA" id="ARBA00022448"/>
    </source>
</evidence>
<dbReference type="GO" id="GO:0005886">
    <property type="term" value="C:plasma membrane"/>
    <property type="evidence" value="ECO:0007669"/>
    <property type="project" value="UniProtKB-SubCell"/>
</dbReference>
<feature type="transmembrane region" description="Helical" evidence="8">
    <location>
        <begin position="81"/>
        <end position="103"/>
    </location>
</feature>
<feature type="transmembrane region" description="Helical" evidence="8">
    <location>
        <begin position="208"/>
        <end position="227"/>
    </location>
</feature>
<dbReference type="EMBL" id="LN829119">
    <property type="protein sequence ID" value="CPR21939.1"/>
    <property type="molecule type" value="Genomic_DNA"/>
</dbReference>
<keyword evidence="10" id="KW-1185">Reference proteome</keyword>
<feature type="transmembrane region" description="Helical" evidence="8">
    <location>
        <begin position="49"/>
        <end position="75"/>
    </location>
</feature>
<dbReference type="AlphaFoldDB" id="A0A0D6JIY4"/>
<feature type="transmembrane region" description="Helical" evidence="8">
    <location>
        <begin position="140"/>
        <end position="157"/>
    </location>
</feature>
<evidence type="ECO:0000313" key="9">
    <source>
        <dbReference type="EMBL" id="CPR21939.1"/>
    </source>
</evidence>
<comment type="subcellular location">
    <subcellularLocation>
        <location evidence="1 8">Cell membrane</location>
        <topology evidence="1 8">Multi-pass membrane protein</topology>
    </subcellularLocation>
</comment>
<feature type="transmembrane region" description="Helical" evidence="8">
    <location>
        <begin position="169"/>
        <end position="188"/>
    </location>
</feature>
<keyword evidence="7 8" id="KW-0472">Membrane</keyword>
<dbReference type="InterPro" id="IPR002781">
    <property type="entry name" value="TM_pro_TauE-like"/>
</dbReference>
<evidence type="ECO:0000313" key="10">
    <source>
        <dbReference type="Proteomes" id="UP000033187"/>
    </source>
</evidence>
<evidence type="ECO:0000256" key="4">
    <source>
        <dbReference type="ARBA" id="ARBA00022475"/>
    </source>
</evidence>
<accession>A0A0D6JIY4</accession>